<dbReference type="SUPFAM" id="SSF69618">
    <property type="entry name" value="HemD-like"/>
    <property type="match status" value="1"/>
</dbReference>
<gene>
    <name evidence="2" type="ORF">GTC17253_14240</name>
</gene>
<dbReference type="InterPro" id="IPR003754">
    <property type="entry name" value="4pyrrol_synth_uPrphyn_synth"/>
</dbReference>
<dbReference type="Gene3D" id="3.40.50.10090">
    <property type="match status" value="2"/>
</dbReference>
<organism evidence="2">
    <name type="scientific">Prevotella sp. GTC17253</name>
    <dbReference type="NCBI Taxonomy" id="3236793"/>
    <lineage>
        <taxon>Bacteria</taxon>
        <taxon>Pseudomonadati</taxon>
        <taxon>Bacteroidota</taxon>
        <taxon>Bacteroidia</taxon>
        <taxon>Bacteroidales</taxon>
        <taxon>Prevotellaceae</taxon>
        <taxon>Prevotella</taxon>
    </lineage>
</organism>
<protein>
    <recommendedName>
        <fullName evidence="1">Tetrapyrrole biosynthesis uroporphyrinogen III synthase domain-containing protein</fullName>
    </recommendedName>
</protein>
<dbReference type="GO" id="GO:0033014">
    <property type="term" value="P:tetrapyrrole biosynthetic process"/>
    <property type="evidence" value="ECO:0007669"/>
    <property type="project" value="InterPro"/>
</dbReference>
<reference evidence="2" key="1">
    <citation type="submission" date="2024-07" db="EMBL/GenBank/DDBJ databases">
        <title>Complete genome sequence of Prevotella sp. YM-2024 GTC17253.</title>
        <authorList>
            <person name="Hayashi M."/>
            <person name="Muto Y."/>
            <person name="Tanaka K."/>
            <person name="Niwa H."/>
        </authorList>
    </citation>
    <scope>NUCLEOTIDE SEQUENCE</scope>
    <source>
        <strain evidence="2">GTC17253</strain>
    </source>
</reference>
<proteinExistence type="predicted"/>
<evidence type="ECO:0000259" key="1">
    <source>
        <dbReference type="Pfam" id="PF02602"/>
    </source>
</evidence>
<dbReference type="CDD" id="cd06578">
    <property type="entry name" value="HemD"/>
    <property type="match status" value="1"/>
</dbReference>
<name>A0AB33IPH0_9BACT</name>
<dbReference type="AlphaFoldDB" id="A0AB33IPH0"/>
<dbReference type="GO" id="GO:0004852">
    <property type="term" value="F:uroporphyrinogen-III synthase activity"/>
    <property type="evidence" value="ECO:0007669"/>
    <property type="project" value="InterPro"/>
</dbReference>
<feature type="domain" description="Tetrapyrrole biosynthesis uroporphyrinogen III synthase" evidence="1">
    <location>
        <begin position="16"/>
        <end position="201"/>
    </location>
</feature>
<dbReference type="Pfam" id="PF02602">
    <property type="entry name" value="HEM4"/>
    <property type="match status" value="1"/>
</dbReference>
<accession>A0AB33IPH0</accession>
<evidence type="ECO:0000313" key="2">
    <source>
        <dbReference type="EMBL" id="BFO71458.1"/>
    </source>
</evidence>
<dbReference type="EMBL" id="AP035785">
    <property type="protein sequence ID" value="BFO71458.1"/>
    <property type="molecule type" value="Genomic_DNA"/>
</dbReference>
<dbReference type="InterPro" id="IPR036108">
    <property type="entry name" value="4pyrrol_syn_uPrphyn_synt_sf"/>
</dbReference>
<sequence length="206" mass="23557">MRTLFTGTHCLNPDYIHTPLIELVALDDRHEIHDAIRSLISSDTLLFTSRYAVRFWHEAMQEIHHSWGGQHIVSIGAVTTQKLLELGANHIEQAVKDDSYGVIEHFKGAPPQGRIVCPRSERALDILPNGLRQLGITFCPVITYRNRLPLHPLKVNLAEIDRIIFTSPSTIDHFIQLYGSLPPDKTYITRGAITEQYLNQRRYEKI</sequence>